<evidence type="ECO:0000256" key="5">
    <source>
        <dbReference type="ARBA" id="ARBA00022777"/>
    </source>
</evidence>
<accession>A0A918KRS3</accession>
<keyword evidence="6" id="KW-0472">Membrane</keyword>
<keyword evidence="4" id="KW-0808">Transferase</keyword>
<dbReference type="SUPFAM" id="SSF47384">
    <property type="entry name" value="Homodimeric domain of signal transducing histidine kinase"/>
    <property type="match status" value="1"/>
</dbReference>
<feature type="transmembrane region" description="Helical" evidence="6">
    <location>
        <begin position="79"/>
        <end position="104"/>
    </location>
</feature>
<dbReference type="InterPro" id="IPR003661">
    <property type="entry name" value="HisK_dim/P_dom"/>
</dbReference>
<dbReference type="SUPFAM" id="SSF55874">
    <property type="entry name" value="ATPase domain of HSP90 chaperone/DNA topoisomerase II/histidine kinase"/>
    <property type="match status" value="1"/>
</dbReference>
<comment type="catalytic activity">
    <reaction evidence="1">
        <text>ATP + protein L-histidine = ADP + protein N-phospho-L-histidine.</text>
        <dbReference type="EC" id="2.7.13.3"/>
    </reaction>
</comment>
<dbReference type="Pfam" id="PF00512">
    <property type="entry name" value="HisKA"/>
    <property type="match status" value="1"/>
</dbReference>
<evidence type="ECO:0000313" key="9">
    <source>
        <dbReference type="Proteomes" id="UP000600865"/>
    </source>
</evidence>
<keyword evidence="9" id="KW-1185">Reference proteome</keyword>
<protein>
    <recommendedName>
        <fullName evidence="2">histidine kinase</fullName>
        <ecNumber evidence="2">2.7.13.3</ecNumber>
    </recommendedName>
</protein>
<sequence>MTVTIHQPDRSNIIDKWPVFLPSLIWLLALLATLLAVALRGGDILALLPFALAAAIPGLLGLILSRFTNREWAQILLMLSWAGLAVMACVTMGFMPSALIFIAVPAIASLFQREKVLEAIIIASLIGAITWFAGRLGYLPAPPFMDSALGRVANLAVMSGLLAFILATLFGTASRRSQASMDTERTYWRDGVEGGLFEYDAEDRLIGTNEQGAAQFGGQPPNYLLNFLPTEHADRSAFMASIDSARRTRQAQALRISHDASGLAANYDIRVTPLASKGWLVHAHDRTDDEAQLEVLRQQGATFAQDSTDKTLFFAGVSHELRTPLNAIIGFSDMMRSRLFGPLPGKYAEYADLIHESGQHMLDLIGDVLDLSRVEAGRYELNYDTFDAADVIRSSIKMIRPAADAAEVVIDVNLDLDQALLIQADRRAVRQILLNLLSNAVKFSNKGGRVDVDAQAIDGDLELTVTDTGVGMSAEELAHIGDPYAQGQAGQLSDKRGTGLGLSLVQSLTKLHHGKMDVRSIKGEGTRVKIILPLQVD</sequence>
<dbReference type="CDD" id="cd00082">
    <property type="entry name" value="HisKA"/>
    <property type="match status" value="1"/>
</dbReference>
<evidence type="ECO:0000256" key="2">
    <source>
        <dbReference type="ARBA" id="ARBA00012438"/>
    </source>
</evidence>
<comment type="caution">
    <text evidence="8">The sequence shown here is derived from an EMBL/GenBank/DDBJ whole genome shotgun (WGS) entry which is preliminary data.</text>
</comment>
<organism evidence="8 9">
    <name type="scientific">Litorimonas cladophorae</name>
    <dbReference type="NCBI Taxonomy" id="1220491"/>
    <lineage>
        <taxon>Bacteria</taxon>
        <taxon>Pseudomonadati</taxon>
        <taxon>Pseudomonadota</taxon>
        <taxon>Alphaproteobacteria</taxon>
        <taxon>Maricaulales</taxon>
        <taxon>Robiginitomaculaceae</taxon>
    </lineage>
</organism>
<feature type="transmembrane region" description="Helical" evidence="6">
    <location>
        <begin position="153"/>
        <end position="173"/>
    </location>
</feature>
<dbReference type="Pfam" id="PF02518">
    <property type="entry name" value="HATPase_c"/>
    <property type="match status" value="1"/>
</dbReference>
<keyword evidence="5 8" id="KW-0418">Kinase</keyword>
<dbReference type="PROSITE" id="PS50109">
    <property type="entry name" value="HIS_KIN"/>
    <property type="match status" value="1"/>
</dbReference>
<dbReference type="GO" id="GO:0009927">
    <property type="term" value="F:histidine phosphotransfer kinase activity"/>
    <property type="evidence" value="ECO:0007669"/>
    <property type="project" value="TreeGrafter"/>
</dbReference>
<dbReference type="GO" id="GO:0005886">
    <property type="term" value="C:plasma membrane"/>
    <property type="evidence" value="ECO:0007669"/>
    <property type="project" value="TreeGrafter"/>
</dbReference>
<evidence type="ECO:0000256" key="1">
    <source>
        <dbReference type="ARBA" id="ARBA00000085"/>
    </source>
</evidence>
<evidence type="ECO:0000256" key="6">
    <source>
        <dbReference type="SAM" id="Phobius"/>
    </source>
</evidence>
<evidence type="ECO:0000313" key="8">
    <source>
        <dbReference type="EMBL" id="GGX71021.1"/>
    </source>
</evidence>
<dbReference type="InterPro" id="IPR003594">
    <property type="entry name" value="HATPase_dom"/>
</dbReference>
<keyword evidence="6" id="KW-0812">Transmembrane</keyword>
<reference evidence="8 9" key="1">
    <citation type="journal article" date="2014" name="Int. J. Syst. Evol. Microbiol.">
        <title>Complete genome sequence of Corynebacterium casei LMG S-19264T (=DSM 44701T), isolated from a smear-ripened cheese.</title>
        <authorList>
            <consortium name="US DOE Joint Genome Institute (JGI-PGF)"/>
            <person name="Walter F."/>
            <person name="Albersmeier A."/>
            <person name="Kalinowski J."/>
            <person name="Ruckert C."/>
        </authorList>
    </citation>
    <scope>NUCLEOTIDE SEQUENCE [LARGE SCALE GENOMIC DNA]</scope>
    <source>
        <strain evidence="8 9">KCTC 23968</strain>
    </source>
</reference>
<dbReference type="InterPro" id="IPR036097">
    <property type="entry name" value="HisK_dim/P_sf"/>
</dbReference>
<dbReference type="AlphaFoldDB" id="A0A918KRS3"/>
<dbReference type="Gene3D" id="3.30.565.10">
    <property type="entry name" value="Histidine kinase-like ATPase, C-terminal domain"/>
    <property type="match status" value="1"/>
</dbReference>
<dbReference type="GO" id="GO:0000155">
    <property type="term" value="F:phosphorelay sensor kinase activity"/>
    <property type="evidence" value="ECO:0007669"/>
    <property type="project" value="InterPro"/>
</dbReference>
<evidence type="ECO:0000256" key="4">
    <source>
        <dbReference type="ARBA" id="ARBA00022679"/>
    </source>
</evidence>
<dbReference type="Gene3D" id="1.10.287.130">
    <property type="match status" value="1"/>
</dbReference>
<dbReference type="SMART" id="SM00388">
    <property type="entry name" value="HisKA"/>
    <property type="match status" value="1"/>
</dbReference>
<dbReference type="InterPro" id="IPR004358">
    <property type="entry name" value="Sig_transdc_His_kin-like_C"/>
</dbReference>
<dbReference type="RefSeq" id="WP_189585545.1">
    <property type="nucleotide sequence ID" value="NZ_BMYV01000002.1"/>
</dbReference>
<feature type="domain" description="Histidine kinase" evidence="7">
    <location>
        <begin position="316"/>
        <end position="536"/>
    </location>
</feature>
<gene>
    <name evidence="8" type="primary">divJ</name>
    <name evidence="8" type="ORF">GCM10011309_21470</name>
</gene>
<keyword evidence="3" id="KW-0597">Phosphoprotein</keyword>
<dbReference type="PANTHER" id="PTHR43047:SF72">
    <property type="entry name" value="OSMOSENSING HISTIDINE PROTEIN KINASE SLN1"/>
    <property type="match status" value="1"/>
</dbReference>
<dbReference type="EC" id="2.7.13.3" evidence="2"/>
<feature type="transmembrane region" description="Helical" evidence="6">
    <location>
        <begin position="20"/>
        <end position="39"/>
    </location>
</feature>
<dbReference type="PRINTS" id="PR00344">
    <property type="entry name" value="BCTRLSENSOR"/>
</dbReference>
<evidence type="ECO:0000259" key="7">
    <source>
        <dbReference type="PROSITE" id="PS50109"/>
    </source>
</evidence>
<keyword evidence="6" id="KW-1133">Transmembrane helix</keyword>
<proteinExistence type="predicted"/>
<dbReference type="PANTHER" id="PTHR43047">
    <property type="entry name" value="TWO-COMPONENT HISTIDINE PROTEIN KINASE"/>
    <property type="match status" value="1"/>
</dbReference>
<feature type="transmembrane region" description="Helical" evidence="6">
    <location>
        <begin position="46"/>
        <end position="67"/>
    </location>
</feature>
<dbReference type="EMBL" id="BMYV01000002">
    <property type="protein sequence ID" value="GGX71021.1"/>
    <property type="molecule type" value="Genomic_DNA"/>
</dbReference>
<evidence type="ECO:0000256" key="3">
    <source>
        <dbReference type="ARBA" id="ARBA00022553"/>
    </source>
</evidence>
<dbReference type="InterPro" id="IPR005467">
    <property type="entry name" value="His_kinase_dom"/>
</dbReference>
<name>A0A918KRS3_9PROT</name>
<feature type="transmembrane region" description="Helical" evidence="6">
    <location>
        <begin position="116"/>
        <end position="133"/>
    </location>
</feature>
<dbReference type="InterPro" id="IPR036890">
    <property type="entry name" value="HATPase_C_sf"/>
</dbReference>
<dbReference type="SMART" id="SM00387">
    <property type="entry name" value="HATPase_c"/>
    <property type="match status" value="1"/>
</dbReference>
<dbReference type="Proteomes" id="UP000600865">
    <property type="component" value="Unassembled WGS sequence"/>
</dbReference>